<dbReference type="OrthoDB" id="3040384at2759"/>
<dbReference type="AlphaFoldDB" id="K5XNN5"/>
<dbReference type="GeneID" id="18824881"/>
<dbReference type="InParanoid" id="K5XNN5"/>
<dbReference type="HOGENOM" id="CLU_2589174_0_0_1"/>
<dbReference type="Proteomes" id="UP000008493">
    <property type="component" value="Unassembled WGS sequence"/>
</dbReference>
<dbReference type="EMBL" id="JH971403">
    <property type="protein sequence ID" value="EKM76270.1"/>
    <property type="molecule type" value="Genomic_DNA"/>
</dbReference>
<keyword evidence="2" id="KW-1185">Reference proteome</keyword>
<name>K5XNN5_AGABU</name>
<protein>
    <submittedName>
        <fullName evidence="1">Uncharacterized protein</fullName>
    </submittedName>
</protein>
<gene>
    <name evidence="1" type="ORF">AGABI1DRAFT_115847</name>
</gene>
<dbReference type="RefSeq" id="XP_007333003.1">
    <property type="nucleotide sequence ID" value="XM_007332941.1"/>
</dbReference>
<proteinExistence type="predicted"/>
<evidence type="ECO:0000313" key="1">
    <source>
        <dbReference type="EMBL" id="EKM76270.1"/>
    </source>
</evidence>
<evidence type="ECO:0000313" key="2">
    <source>
        <dbReference type="Proteomes" id="UP000008493"/>
    </source>
</evidence>
<reference evidence="2" key="1">
    <citation type="journal article" date="2012" name="Proc. Natl. Acad. Sci. U.S.A.">
        <title>Genome sequence of the button mushroom Agaricus bisporus reveals mechanisms governing adaptation to a humic-rich ecological niche.</title>
        <authorList>
            <person name="Morin E."/>
            <person name="Kohler A."/>
            <person name="Baker A.R."/>
            <person name="Foulongne-Oriol M."/>
            <person name="Lombard V."/>
            <person name="Nagy L.G."/>
            <person name="Ohm R.A."/>
            <person name="Patyshakuliyeva A."/>
            <person name="Brun A."/>
            <person name="Aerts A.L."/>
            <person name="Bailey A.M."/>
            <person name="Billette C."/>
            <person name="Coutinho P.M."/>
            <person name="Deakin G."/>
            <person name="Doddapaneni H."/>
            <person name="Floudas D."/>
            <person name="Grimwood J."/>
            <person name="Hilden K."/>
            <person name="Kuees U."/>
            <person name="LaButti K.M."/>
            <person name="Lapidus A."/>
            <person name="Lindquist E.A."/>
            <person name="Lucas S.M."/>
            <person name="Murat C."/>
            <person name="Riley R.W."/>
            <person name="Salamov A.A."/>
            <person name="Schmutz J."/>
            <person name="Subramanian V."/>
            <person name="Woesten H.A.B."/>
            <person name="Xu J."/>
            <person name="Eastwood D.C."/>
            <person name="Foster G.D."/>
            <person name="Sonnenberg A.S."/>
            <person name="Cullen D."/>
            <person name="de Vries R.P."/>
            <person name="Lundell T."/>
            <person name="Hibbett D.S."/>
            <person name="Henrissat B."/>
            <person name="Burton K.S."/>
            <person name="Kerrigan R.W."/>
            <person name="Challen M.P."/>
            <person name="Grigoriev I.V."/>
            <person name="Martin F."/>
        </authorList>
    </citation>
    <scope>NUCLEOTIDE SEQUENCE [LARGE SCALE GENOMIC DNA]</scope>
    <source>
        <strain evidence="2">JB137-S8 / ATCC MYA-4627 / FGSC 10392</strain>
    </source>
</reference>
<sequence>MDTERSGETRQRFLQHVEEMLNERGERVPAVPPVPKLPEEFVAESRRVASEKAKREYEEFELKKTVGTGARKVFPAGTGR</sequence>
<dbReference type="KEGG" id="abp:AGABI1DRAFT115847"/>
<accession>K5XNN5</accession>
<organism evidence="1 2">
    <name type="scientific">Agaricus bisporus var. burnettii (strain JB137-S8 / ATCC MYA-4627 / FGSC 10392)</name>
    <name type="common">White button mushroom</name>
    <dbReference type="NCBI Taxonomy" id="597362"/>
    <lineage>
        <taxon>Eukaryota</taxon>
        <taxon>Fungi</taxon>
        <taxon>Dikarya</taxon>
        <taxon>Basidiomycota</taxon>
        <taxon>Agaricomycotina</taxon>
        <taxon>Agaricomycetes</taxon>
        <taxon>Agaricomycetidae</taxon>
        <taxon>Agaricales</taxon>
        <taxon>Agaricineae</taxon>
        <taxon>Agaricaceae</taxon>
        <taxon>Agaricus</taxon>
    </lineage>
</organism>